<dbReference type="Proteomes" id="UP000248987">
    <property type="component" value="Unassembled WGS sequence"/>
</dbReference>
<evidence type="ECO:0000313" key="3">
    <source>
        <dbReference type="Proteomes" id="UP000248987"/>
    </source>
</evidence>
<sequence>MKTDKNEQMPDRQSKKEHAINIKEKASDGKEINPQVKQKQEKHQPRDNA</sequence>
<name>A0A327SG17_9FLAO</name>
<reference evidence="2 3" key="1">
    <citation type="submission" date="2018-06" db="EMBL/GenBank/DDBJ databases">
        <title>Genomic Encyclopedia of Archaeal and Bacterial Type Strains, Phase II (KMG-II): from individual species to whole genera.</title>
        <authorList>
            <person name="Goeker M."/>
        </authorList>
    </citation>
    <scope>NUCLEOTIDE SEQUENCE [LARGE SCALE GENOMIC DNA]</scope>
    <source>
        <strain evidence="2 3">DSM 12408</strain>
    </source>
</reference>
<dbReference type="EMBL" id="QLLQ01000001">
    <property type="protein sequence ID" value="RAJ27831.1"/>
    <property type="molecule type" value="Genomic_DNA"/>
</dbReference>
<feature type="region of interest" description="Disordered" evidence="1">
    <location>
        <begin position="1"/>
        <end position="49"/>
    </location>
</feature>
<keyword evidence="3" id="KW-1185">Reference proteome</keyword>
<feature type="compositionally biased region" description="Basic and acidic residues" evidence="1">
    <location>
        <begin position="38"/>
        <end position="49"/>
    </location>
</feature>
<organism evidence="2 3">
    <name type="scientific">Gelidibacter algens</name>
    <dbReference type="NCBI Taxonomy" id="49280"/>
    <lineage>
        <taxon>Bacteria</taxon>
        <taxon>Pseudomonadati</taxon>
        <taxon>Bacteroidota</taxon>
        <taxon>Flavobacteriia</taxon>
        <taxon>Flavobacteriales</taxon>
        <taxon>Flavobacteriaceae</taxon>
        <taxon>Gelidibacter</taxon>
    </lineage>
</organism>
<proteinExistence type="predicted"/>
<evidence type="ECO:0000256" key="1">
    <source>
        <dbReference type="SAM" id="MobiDB-lite"/>
    </source>
</evidence>
<comment type="caution">
    <text evidence="2">The sequence shown here is derived from an EMBL/GenBank/DDBJ whole genome shotgun (WGS) entry which is preliminary data.</text>
</comment>
<accession>A0A327SG17</accession>
<dbReference type="RefSeq" id="WP_169817245.1">
    <property type="nucleotide sequence ID" value="NZ_LZRN01000015.1"/>
</dbReference>
<protein>
    <submittedName>
        <fullName evidence="2">Uncharacterized protein</fullName>
    </submittedName>
</protein>
<feature type="compositionally biased region" description="Basic and acidic residues" evidence="1">
    <location>
        <begin position="1"/>
        <end position="31"/>
    </location>
</feature>
<gene>
    <name evidence="2" type="ORF">LX77_00405</name>
</gene>
<dbReference type="AlphaFoldDB" id="A0A327SG17"/>
<evidence type="ECO:0000313" key="2">
    <source>
        <dbReference type="EMBL" id="RAJ27831.1"/>
    </source>
</evidence>